<sequence length="210" mass="23405">MDSNLVHIVDDDEQIRNSLQFLLMTHKLNSRQFTGGRDFLRALPSLESGCILLDVRMPDMDGLQMMKMMRPCIERFSVIVMTGHGDVATAVEAMKLGAIDFIEKPFDEEALVRAVKAAQLKLGERIGDLDAKRDAEDRLAELTPRAKEVLGHLMGGHSNKVVAKRMDVSPRTVEMHRSNIFQKLGVKSLSEAVRLACMAGFVPQTEEEAV</sequence>
<dbReference type="CDD" id="cd17537">
    <property type="entry name" value="REC_FixJ"/>
    <property type="match status" value="1"/>
</dbReference>
<dbReference type="InterPro" id="IPR001789">
    <property type="entry name" value="Sig_transdc_resp-reg_receiver"/>
</dbReference>
<dbReference type="Gene3D" id="3.40.50.2300">
    <property type="match status" value="1"/>
</dbReference>
<geneLocation type="plasmid" evidence="9 10">
    <name>unnamed</name>
</geneLocation>
<dbReference type="Pfam" id="PF00072">
    <property type="entry name" value="Response_reg"/>
    <property type="match status" value="1"/>
</dbReference>
<dbReference type="SUPFAM" id="SSF46894">
    <property type="entry name" value="C-terminal effector domain of the bipartite response regulators"/>
    <property type="match status" value="1"/>
</dbReference>
<keyword evidence="5" id="KW-0804">Transcription</keyword>
<gene>
    <name evidence="9" type="ORF">DVR09_15890</name>
</gene>
<dbReference type="InterPro" id="IPR011006">
    <property type="entry name" value="CheY-like_superfamily"/>
</dbReference>
<dbReference type="PROSITE" id="PS50043">
    <property type="entry name" value="HTH_LUXR_2"/>
    <property type="match status" value="1"/>
</dbReference>
<dbReference type="Gene3D" id="1.10.10.10">
    <property type="entry name" value="Winged helix-like DNA-binding domain superfamily/Winged helix DNA-binding domain"/>
    <property type="match status" value="1"/>
</dbReference>
<evidence type="ECO:0000256" key="4">
    <source>
        <dbReference type="ARBA" id="ARBA00023125"/>
    </source>
</evidence>
<evidence type="ECO:0000313" key="9">
    <source>
        <dbReference type="EMBL" id="AXK43935.1"/>
    </source>
</evidence>
<dbReference type="Pfam" id="PF00196">
    <property type="entry name" value="GerE"/>
    <property type="match status" value="1"/>
</dbReference>
<evidence type="ECO:0000256" key="3">
    <source>
        <dbReference type="ARBA" id="ARBA00023015"/>
    </source>
</evidence>
<dbReference type="GO" id="GO:0000160">
    <property type="term" value="P:phosphorelay signal transduction system"/>
    <property type="evidence" value="ECO:0007669"/>
    <property type="project" value="UniProtKB-KW"/>
</dbReference>
<proteinExistence type="predicted"/>
<keyword evidence="2" id="KW-0902">Two-component regulatory system</keyword>
<dbReference type="KEGG" id="err:DVR09_15890"/>
<dbReference type="EMBL" id="CP031358">
    <property type="protein sequence ID" value="AXK43935.1"/>
    <property type="molecule type" value="Genomic_DNA"/>
</dbReference>
<protein>
    <submittedName>
        <fullName evidence="9">Response regulator</fullName>
    </submittedName>
</protein>
<dbReference type="InterPro" id="IPR036388">
    <property type="entry name" value="WH-like_DNA-bd_sf"/>
</dbReference>
<feature type="domain" description="Response regulatory" evidence="8">
    <location>
        <begin position="5"/>
        <end position="119"/>
    </location>
</feature>
<reference evidence="9 10" key="1">
    <citation type="submission" date="2018-07" db="EMBL/GenBank/DDBJ databases">
        <title>Genome sequence of Erythrobacter strain YH-07, an antagonistic bacterium isolated from Yellow Sea.</title>
        <authorList>
            <person name="Tang T."/>
            <person name="Liu Q."/>
            <person name="Sun X."/>
        </authorList>
    </citation>
    <scope>NUCLEOTIDE SEQUENCE [LARGE SCALE GENOMIC DNA]</scope>
    <source>
        <strain evidence="9 10">YH-07</strain>
        <plasmid evidence="9 10">unnamed</plasmid>
    </source>
</reference>
<dbReference type="GO" id="GO:0006355">
    <property type="term" value="P:regulation of DNA-templated transcription"/>
    <property type="evidence" value="ECO:0007669"/>
    <property type="project" value="InterPro"/>
</dbReference>
<name>A0A345YJ33_9SPHN</name>
<dbReference type="Proteomes" id="UP000254508">
    <property type="component" value="Plasmid unnamed"/>
</dbReference>
<evidence type="ECO:0000256" key="1">
    <source>
        <dbReference type="ARBA" id="ARBA00022553"/>
    </source>
</evidence>
<dbReference type="OrthoDB" id="9782655at2"/>
<feature type="modified residue" description="4-aspartylphosphate" evidence="6">
    <location>
        <position position="54"/>
    </location>
</feature>
<feature type="domain" description="HTH luxR-type" evidence="7">
    <location>
        <begin position="135"/>
        <end position="200"/>
    </location>
</feature>
<dbReference type="PANTHER" id="PTHR43214">
    <property type="entry name" value="TWO-COMPONENT RESPONSE REGULATOR"/>
    <property type="match status" value="1"/>
</dbReference>
<dbReference type="PANTHER" id="PTHR43214:SF44">
    <property type="entry name" value="TWO-COMPONENT RESPONSE REGULATOR"/>
    <property type="match status" value="1"/>
</dbReference>
<keyword evidence="1 6" id="KW-0597">Phosphoprotein</keyword>
<evidence type="ECO:0000256" key="2">
    <source>
        <dbReference type="ARBA" id="ARBA00023012"/>
    </source>
</evidence>
<dbReference type="PROSITE" id="PS00622">
    <property type="entry name" value="HTH_LUXR_1"/>
    <property type="match status" value="1"/>
</dbReference>
<keyword evidence="3" id="KW-0805">Transcription regulation</keyword>
<dbReference type="InterPro" id="IPR039420">
    <property type="entry name" value="WalR-like"/>
</dbReference>
<dbReference type="SMART" id="SM00421">
    <property type="entry name" value="HTH_LUXR"/>
    <property type="match status" value="1"/>
</dbReference>
<organism evidence="9 10">
    <name type="scientific">Erythrobacter aureus</name>
    <dbReference type="NCBI Taxonomy" id="2182384"/>
    <lineage>
        <taxon>Bacteria</taxon>
        <taxon>Pseudomonadati</taxon>
        <taxon>Pseudomonadota</taxon>
        <taxon>Alphaproteobacteria</taxon>
        <taxon>Sphingomonadales</taxon>
        <taxon>Erythrobacteraceae</taxon>
        <taxon>Erythrobacter/Porphyrobacter group</taxon>
        <taxon>Erythrobacter</taxon>
    </lineage>
</organism>
<accession>A0A345YJ33</accession>
<keyword evidence="10" id="KW-1185">Reference proteome</keyword>
<evidence type="ECO:0000259" key="7">
    <source>
        <dbReference type="PROSITE" id="PS50043"/>
    </source>
</evidence>
<evidence type="ECO:0000313" key="10">
    <source>
        <dbReference type="Proteomes" id="UP000254508"/>
    </source>
</evidence>
<dbReference type="InterPro" id="IPR000792">
    <property type="entry name" value="Tscrpt_reg_LuxR_C"/>
</dbReference>
<keyword evidence="9" id="KW-0614">Plasmid</keyword>
<dbReference type="InterPro" id="IPR016032">
    <property type="entry name" value="Sig_transdc_resp-reg_C-effctor"/>
</dbReference>
<keyword evidence="4" id="KW-0238">DNA-binding</keyword>
<evidence type="ECO:0000259" key="8">
    <source>
        <dbReference type="PROSITE" id="PS50110"/>
    </source>
</evidence>
<dbReference type="PROSITE" id="PS50110">
    <property type="entry name" value="RESPONSE_REGULATORY"/>
    <property type="match status" value="1"/>
</dbReference>
<dbReference type="CDD" id="cd06170">
    <property type="entry name" value="LuxR_C_like"/>
    <property type="match status" value="1"/>
</dbReference>
<dbReference type="PRINTS" id="PR00038">
    <property type="entry name" value="HTHLUXR"/>
</dbReference>
<dbReference type="SMART" id="SM00448">
    <property type="entry name" value="REC"/>
    <property type="match status" value="1"/>
</dbReference>
<dbReference type="SUPFAM" id="SSF52172">
    <property type="entry name" value="CheY-like"/>
    <property type="match status" value="1"/>
</dbReference>
<evidence type="ECO:0000256" key="6">
    <source>
        <dbReference type="PROSITE-ProRule" id="PRU00169"/>
    </source>
</evidence>
<evidence type="ECO:0000256" key="5">
    <source>
        <dbReference type="ARBA" id="ARBA00023163"/>
    </source>
</evidence>
<dbReference type="GO" id="GO:0003677">
    <property type="term" value="F:DNA binding"/>
    <property type="evidence" value="ECO:0007669"/>
    <property type="project" value="UniProtKB-KW"/>
</dbReference>
<dbReference type="RefSeq" id="WP_115418248.1">
    <property type="nucleotide sequence ID" value="NZ_CP031358.1"/>
</dbReference>
<dbReference type="AlphaFoldDB" id="A0A345YJ33"/>
<dbReference type="FunFam" id="3.40.50.2300:FF:000018">
    <property type="entry name" value="DNA-binding transcriptional regulator NtrC"/>
    <property type="match status" value="1"/>
</dbReference>